<comment type="subunit">
    <text evidence="1">Part of the RNA polymerase complex. Forms a stalk with Rpo7 that extends from the main structure.</text>
</comment>
<dbReference type="SUPFAM" id="SSF47819">
    <property type="entry name" value="HRDC-like"/>
    <property type="match status" value="1"/>
</dbReference>
<dbReference type="GeneID" id="2844804"/>
<gene>
    <name evidence="1" type="primary">rpo4</name>
    <name evidence="1" type="synonym">rpoF</name>
    <name evidence="2" type="ordered locus">PTO0388</name>
</gene>
<dbReference type="RefSeq" id="WP_011177189.1">
    <property type="nucleotide sequence ID" value="NC_005877.1"/>
</dbReference>
<reference evidence="2 3" key="1">
    <citation type="journal article" date="2004" name="Proc. Natl. Acad. Sci. U.S.A.">
        <title>Genome sequence of Picrophilus torridus and its implications for life around pH 0.</title>
        <authorList>
            <person name="Futterer O."/>
            <person name="Angelov A."/>
            <person name="Liesegang H."/>
            <person name="Gottschalk G."/>
            <person name="Schleper C."/>
            <person name="Schepers B."/>
            <person name="Dock C."/>
            <person name="Antranikian G."/>
            <person name="Liebl W."/>
        </authorList>
    </citation>
    <scope>NUCLEOTIDE SEQUENCE [LARGE SCALE GENOMIC DNA]</scope>
    <source>
        <strain evidence="3">ATCC 700027 / DSM 9790 / JCM 10055 / NBRC 100828</strain>
    </source>
</reference>
<dbReference type="GO" id="GO:0005737">
    <property type="term" value="C:cytoplasm"/>
    <property type="evidence" value="ECO:0007669"/>
    <property type="project" value="UniProtKB-SubCell"/>
</dbReference>
<dbReference type="InterPro" id="IPR044876">
    <property type="entry name" value="HRDC_dom_sf"/>
</dbReference>
<keyword evidence="1 2" id="KW-0548">Nucleotidyltransferase</keyword>
<dbReference type="PaxDb" id="263820-PTO0388"/>
<dbReference type="InterPro" id="IPR005574">
    <property type="entry name" value="Rpb4/RPC9"/>
</dbReference>
<dbReference type="GO" id="GO:0000428">
    <property type="term" value="C:DNA-directed RNA polymerase complex"/>
    <property type="evidence" value="ECO:0007669"/>
    <property type="project" value="UniProtKB-KW"/>
</dbReference>
<dbReference type="EMBL" id="AE017261">
    <property type="protein sequence ID" value="AAT42973.1"/>
    <property type="molecule type" value="Genomic_DNA"/>
</dbReference>
<dbReference type="InterPro" id="IPR010997">
    <property type="entry name" value="HRDC-like_sf"/>
</dbReference>
<keyword evidence="1" id="KW-0240">DNA-directed RNA polymerase</keyword>
<proteinExistence type="inferred from homology"/>
<dbReference type="Gene3D" id="1.10.150.80">
    <property type="entry name" value="HRDC domain"/>
    <property type="match status" value="1"/>
</dbReference>
<comment type="similarity">
    <text evidence="1">Belongs to the eukaryotic RPB4 RNA polymerase subunit family.</text>
</comment>
<dbReference type="NCBIfam" id="NF011557">
    <property type="entry name" value="PRK14981.2-3"/>
    <property type="match status" value="1"/>
</dbReference>
<dbReference type="eggNOG" id="arCOG01016">
    <property type="taxonomic scope" value="Archaea"/>
</dbReference>
<dbReference type="STRING" id="263820.PTO0388"/>
<evidence type="ECO:0000256" key="1">
    <source>
        <dbReference type="HAMAP-Rule" id="MF_00864"/>
    </source>
</evidence>
<comment type="subcellular location">
    <subcellularLocation>
        <location evidence="1">Cytoplasm</location>
    </subcellularLocation>
</comment>
<keyword evidence="1" id="KW-0963">Cytoplasm</keyword>
<comment type="function">
    <text evidence="1">DNA-dependent RNA polymerase (RNAP) catalyzes the transcription of DNA into RNA using the four ribonucleoside triphosphates as substrates. This subunit is less well bound than the others.</text>
</comment>
<evidence type="ECO:0000313" key="3">
    <source>
        <dbReference type="Proteomes" id="UP000000438"/>
    </source>
</evidence>
<dbReference type="EC" id="2.7.7.6" evidence="1"/>
<dbReference type="HOGENOM" id="CLU_178229_0_0_2"/>
<dbReference type="GO" id="GO:0006352">
    <property type="term" value="P:DNA-templated transcription initiation"/>
    <property type="evidence" value="ECO:0007669"/>
    <property type="project" value="InterPro"/>
</dbReference>
<keyword evidence="1 2" id="KW-0808">Transferase</keyword>
<dbReference type="OrthoDB" id="57448at2157"/>
<dbReference type="GO" id="GO:0000166">
    <property type="term" value="F:nucleotide binding"/>
    <property type="evidence" value="ECO:0007669"/>
    <property type="project" value="InterPro"/>
</dbReference>
<dbReference type="Pfam" id="PF03874">
    <property type="entry name" value="RNA_pol_Rpb4"/>
    <property type="match status" value="1"/>
</dbReference>
<sequence>MKISYITNLEVYNRLISKDEHNDIEKDELSYIENFMKINPSTDIESIRKEIMALSNLSQEVSSKIIDIMPATREELTAILSSYNIMPDDSVLEKILDYVKGL</sequence>
<dbReference type="KEGG" id="pto:PTO0388"/>
<protein>
    <recommendedName>
        <fullName evidence="1">DNA-directed RNA polymerase subunit Rpo4</fullName>
        <ecNumber evidence="1">2.7.7.6</ecNumber>
    </recommendedName>
    <alternativeName>
        <fullName evidence="1">DNA-directed RNA polymerase subunit F</fullName>
    </alternativeName>
</protein>
<dbReference type="Proteomes" id="UP000000438">
    <property type="component" value="Chromosome"/>
</dbReference>
<comment type="catalytic activity">
    <reaction evidence="1">
        <text>RNA(n) + a ribonucleoside 5'-triphosphate = RNA(n+1) + diphosphate</text>
        <dbReference type="Rhea" id="RHEA:21248"/>
        <dbReference type="Rhea" id="RHEA-COMP:14527"/>
        <dbReference type="Rhea" id="RHEA-COMP:17342"/>
        <dbReference type="ChEBI" id="CHEBI:33019"/>
        <dbReference type="ChEBI" id="CHEBI:61557"/>
        <dbReference type="ChEBI" id="CHEBI:140395"/>
        <dbReference type="EC" id="2.7.7.6"/>
    </reaction>
</comment>
<evidence type="ECO:0000313" key="2">
    <source>
        <dbReference type="EMBL" id="AAT42973.1"/>
    </source>
</evidence>
<dbReference type="InterPro" id="IPR010924">
    <property type="entry name" value="Rpo4"/>
</dbReference>
<accession>Q6L229</accession>
<keyword evidence="1" id="KW-0804">Transcription</keyword>
<organism evidence="2 3">
    <name type="scientific">Picrophilus torridus (strain ATCC 700027 / DSM 9790 / JCM 10055 / NBRC 100828 / KAW 2/3)</name>
    <dbReference type="NCBI Taxonomy" id="1122961"/>
    <lineage>
        <taxon>Archaea</taxon>
        <taxon>Methanobacteriati</taxon>
        <taxon>Thermoplasmatota</taxon>
        <taxon>Thermoplasmata</taxon>
        <taxon>Thermoplasmatales</taxon>
        <taxon>Picrophilaceae</taxon>
        <taxon>Picrophilus</taxon>
    </lineage>
</organism>
<dbReference type="GO" id="GO:0003899">
    <property type="term" value="F:DNA-directed RNA polymerase activity"/>
    <property type="evidence" value="ECO:0007669"/>
    <property type="project" value="UniProtKB-UniRule"/>
</dbReference>
<dbReference type="AlphaFoldDB" id="Q6L229"/>
<name>Q6L229_PICTO</name>
<dbReference type="HAMAP" id="MF_00864">
    <property type="entry name" value="RNApol_arch_Rpo4"/>
    <property type="match status" value="1"/>
</dbReference>
<dbReference type="PIRSF" id="PIRSF005053">
    <property type="entry name" value="RNA_pol_F_arch"/>
    <property type="match status" value="1"/>
</dbReference>
<dbReference type="InParanoid" id="Q6L229"/>